<dbReference type="PANTHER" id="PTHR34512">
    <property type="entry name" value="CELL SURFACE PROTEIN"/>
    <property type="match status" value="1"/>
</dbReference>
<reference evidence="3 6" key="1">
    <citation type="submission" date="2021-11" db="EMBL/GenBank/DDBJ databases">
        <title>Draft genome sequence of Capnocytophaga sp. strain KC07075 isolated from cat oral cavity.</title>
        <authorList>
            <person name="Suzuki M."/>
            <person name="Imaoka K."/>
            <person name="Kimura M."/>
            <person name="Morikawa S."/>
            <person name="Maeda K."/>
        </authorList>
    </citation>
    <scope>NUCLEOTIDE SEQUENCE</scope>
    <source>
        <strain evidence="3">KC07075</strain>
        <strain evidence="4 6">KC07079</strain>
    </source>
</reference>
<evidence type="ECO:0000313" key="5">
    <source>
        <dbReference type="Proteomes" id="UP001207736"/>
    </source>
</evidence>
<accession>A0AAV5AYA8</accession>
<dbReference type="RefSeq" id="WP_264845159.1">
    <property type="nucleotide sequence ID" value="NZ_BPMA01000005.1"/>
</dbReference>
<dbReference type="EMBL" id="BQKB01000017">
    <property type="protein sequence ID" value="GJM52674.1"/>
    <property type="molecule type" value="Genomic_DNA"/>
</dbReference>
<protein>
    <recommendedName>
        <fullName evidence="2">Pyrrolo-quinoline quinone repeat domain-containing protein</fullName>
    </recommendedName>
</protein>
<dbReference type="PANTHER" id="PTHR34512:SF30">
    <property type="entry name" value="OUTER MEMBRANE PROTEIN ASSEMBLY FACTOR BAMB"/>
    <property type="match status" value="1"/>
</dbReference>
<dbReference type="InterPro" id="IPR018391">
    <property type="entry name" value="PQQ_b-propeller_rpt"/>
</dbReference>
<dbReference type="Gene3D" id="2.130.10.10">
    <property type="entry name" value="YVTN repeat-like/Quinoprotein amine dehydrogenase"/>
    <property type="match status" value="1"/>
</dbReference>
<dbReference type="PROSITE" id="PS51257">
    <property type="entry name" value="PROKAR_LIPOPROTEIN"/>
    <property type="match status" value="1"/>
</dbReference>
<comment type="caution">
    <text evidence="3">The sequence shown here is derived from an EMBL/GenBank/DDBJ whole genome shotgun (WGS) entry which is preliminary data.</text>
</comment>
<dbReference type="SUPFAM" id="SSF50998">
    <property type="entry name" value="Quinoprotein alcohol dehydrogenase-like"/>
    <property type="match status" value="1"/>
</dbReference>
<keyword evidence="1" id="KW-0732">Signal</keyword>
<feature type="domain" description="Pyrrolo-quinoline quinone repeat" evidence="2">
    <location>
        <begin position="23"/>
        <end position="169"/>
    </location>
</feature>
<dbReference type="Proteomes" id="UP001208692">
    <property type="component" value="Unassembled WGS sequence"/>
</dbReference>
<organism evidence="3 5">
    <name type="scientific">Capnocytophaga catalasegens</name>
    <dbReference type="NCBI Taxonomy" id="1004260"/>
    <lineage>
        <taxon>Bacteria</taxon>
        <taxon>Pseudomonadati</taxon>
        <taxon>Bacteroidota</taxon>
        <taxon>Flavobacteriia</taxon>
        <taxon>Flavobacteriales</taxon>
        <taxon>Flavobacteriaceae</taxon>
        <taxon>Capnocytophaga</taxon>
    </lineage>
</organism>
<proteinExistence type="predicted"/>
<evidence type="ECO:0000256" key="1">
    <source>
        <dbReference type="SAM" id="SignalP"/>
    </source>
</evidence>
<dbReference type="Gene3D" id="2.40.10.480">
    <property type="match status" value="1"/>
</dbReference>
<dbReference type="Pfam" id="PF13360">
    <property type="entry name" value="PQQ_2"/>
    <property type="match status" value="1"/>
</dbReference>
<feature type="chain" id="PRO_5044011319" description="Pyrrolo-quinoline quinone repeat domain-containing protein" evidence="1">
    <location>
        <begin position="20"/>
        <end position="421"/>
    </location>
</feature>
<dbReference type="InterPro" id="IPR011047">
    <property type="entry name" value="Quinoprotein_ADH-like_sf"/>
</dbReference>
<evidence type="ECO:0000259" key="2">
    <source>
        <dbReference type="Pfam" id="PF13360"/>
    </source>
</evidence>
<evidence type="ECO:0000313" key="3">
    <source>
        <dbReference type="EMBL" id="GJM50391.1"/>
    </source>
</evidence>
<evidence type="ECO:0000313" key="6">
    <source>
        <dbReference type="Proteomes" id="UP001208692"/>
    </source>
</evidence>
<dbReference type="AlphaFoldDB" id="A0AAV5AYA8"/>
<name>A0AAV5AYA8_9FLAO</name>
<dbReference type="InterPro" id="IPR015943">
    <property type="entry name" value="WD40/YVTN_repeat-like_dom_sf"/>
</dbReference>
<dbReference type="EMBL" id="BQKA01000025">
    <property type="protein sequence ID" value="GJM50391.1"/>
    <property type="molecule type" value="Genomic_DNA"/>
</dbReference>
<dbReference type="InterPro" id="IPR002372">
    <property type="entry name" value="PQQ_rpt_dom"/>
</dbReference>
<feature type="signal peptide" evidence="1">
    <location>
        <begin position="1"/>
        <end position="19"/>
    </location>
</feature>
<gene>
    <name evidence="3" type="ORF">RCZ15_13640</name>
    <name evidence="4" type="ORF">RCZ16_09910</name>
</gene>
<dbReference type="Proteomes" id="UP001207736">
    <property type="component" value="Unassembled WGS sequence"/>
</dbReference>
<evidence type="ECO:0000313" key="4">
    <source>
        <dbReference type="EMBL" id="GJM52674.1"/>
    </source>
</evidence>
<dbReference type="SMART" id="SM00564">
    <property type="entry name" value="PQQ"/>
    <property type="match status" value="5"/>
</dbReference>
<keyword evidence="6" id="KW-1185">Reference proteome</keyword>
<sequence length="421" mass="48567">MKIFLAFLTLFLVSCQNNQQQVQPTQVEHNTLLIASGGSVFSYNLEENKVNWTYTSDWDTPENRNYFALNGQHLLMPFESGKLVNLDVKTGEIRWQQQIYGIDDIISSTTEESLEKNPMSPLFMSQPLIDNDNVVIASTSSEKRAWLYNFDLNQGKKKWSEELVTKYNFFAPVKCRDYYFVNSAVFLKKYDIKMGVSTSYGMFDGADEYPNAEPNQFENPIYVPMQSDGENLYIGDEKGNYYCLPLNKDGSVKTQYSISDPNNTFIKNPAVFKWIYSDKDFPYSQWYSLLDNNTLYVVADDGYDKLSALVAINTENGKPKWKQVIDAEELMNVTLQAEKLTGINKKQIFWIDTNGKNFTQVQVTNQPVSNLEWLDSTHLTYVSVKGIEVLDTQTKISKIIFEKNFENLGYQNYTQIKFLKK</sequence>